<reference evidence="1" key="1">
    <citation type="submission" date="2023-05" db="EMBL/GenBank/DDBJ databases">
        <title>Nepenthes gracilis genome sequencing.</title>
        <authorList>
            <person name="Fukushima K."/>
        </authorList>
    </citation>
    <scope>NUCLEOTIDE SEQUENCE</scope>
    <source>
        <strain evidence="1">SING2019-196</strain>
    </source>
</reference>
<dbReference type="EMBL" id="BSYO01000035">
    <property type="protein sequence ID" value="GMH28706.1"/>
    <property type="molecule type" value="Genomic_DNA"/>
</dbReference>
<dbReference type="AlphaFoldDB" id="A0AAD3TGE9"/>
<dbReference type="PANTHER" id="PTHR33356:SF34">
    <property type="match status" value="1"/>
</dbReference>
<sequence>MAEFPPNLDDGELWIPSDILPKEVPYGAEINPHYLLSHRHNQISDVEDLARRFALMASLDRSSKATPKHLVPSPFQRFGPAAVPNASTALPASAYYGVAMKPEVEQGLYAGHGTGSVFANPDPNLQSYLGKPLMSQAEEWMDSRILARQLQAQRNHLQNRFLPFQGGGIKFGGGSARDCGGTGVFLPRTAATTATRKTINEDCARRRQERRERPDAQIEPPGDAMRRVVVGKREECHRQLPPDLGLPRDWTY</sequence>
<name>A0AAD3TGE9_NEPGR</name>
<dbReference type="Proteomes" id="UP001279734">
    <property type="component" value="Unassembled WGS sequence"/>
</dbReference>
<gene>
    <name evidence="1" type="ORF">Nepgr_030549</name>
</gene>
<evidence type="ECO:0000313" key="1">
    <source>
        <dbReference type="EMBL" id="GMH28706.1"/>
    </source>
</evidence>
<organism evidence="1 2">
    <name type="scientific">Nepenthes gracilis</name>
    <name type="common">Slender pitcher plant</name>
    <dbReference type="NCBI Taxonomy" id="150966"/>
    <lineage>
        <taxon>Eukaryota</taxon>
        <taxon>Viridiplantae</taxon>
        <taxon>Streptophyta</taxon>
        <taxon>Embryophyta</taxon>
        <taxon>Tracheophyta</taxon>
        <taxon>Spermatophyta</taxon>
        <taxon>Magnoliopsida</taxon>
        <taxon>eudicotyledons</taxon>
        <taxon>Gunneridae</taxon>
        <taxon>Pentapetalae</taxon>
        <taxon>Caryophyllales</taxon>
        <taxon>Nepenthaceae</taxon>
        <taxon>Nepenthes</taxon>
    </lineage>
</organism>
<evidence type="ECO:0000313" key="2">
    <source>
        <dbReference type="Proteomes" id="UP001279734"/>
    </source>
</evidence>
<accession>A0AAD3TGE9</accession>
<proteinExistence type="predicted"/>
<keyword evidence="2" id="KW-1185">Reference proteome</keyword>
<protein>
    <submittedName>
        <fullName evidence="1">Uncharacterized protein</fullName>
    </submittedName>
</protein>
<dbReference type="PANTHER" id="PTHR33356">
    <property type="entry name" value="TIP41-LIKE PROTEIN"/>
    <property type="match status" value="1"/>
</dbReference>
<comment type="caution">
    <text evidence="1">The sequence shown here is derived from an EMBL/GenBank/DDBJ whole genome shotgun (WGS) entry which is preliminary data.</text>
</comment>